<dbReference type="Gene3D" id="3.40.190.290">
    <property type="match status" value="1"/>
</dbReference>
<accession>A0ABV8ZSN4</accession>
<protein>
    <submittedName>
        <fullName evidence="6">LysR family transcriptional regulator</fullName>
    </submittedName>
</protein>
<evidence type="ECO:0000256" key="2">
    <source>
        <dbReference type="ARBA" id="ARBA00023015"/>
    </source>
</evidence>
<dbReference type="PROSITE" id="PS50931">
    <property type="entry name" value="HTH_LYSR"/>
    <property type="match status" value="1"/>
</dbReference>
<dbReference type="RefSeq" id="WP_231462272.1">
    <property type="nucleotide sequence ID" value="NZ_JAJOHW010000065.1"/>
</dbReference>
<name>A0ABV8ZSN4_9NEIS</name>
<organism evidence="6 7">
    <name type="scientific">Chromobacterium aquaticum</name>
    <dbReference type="NCBI Taxonomy" id="467180"/>
    <lineage>
        <taxon>Bacteria</taxon>
        <taxon>Pseudomonadati</taxon>
        <taxon>Pseudomonadota</taxon>
        <taxon>Betaproteobacteria</taxon>
        <taxon>Neisseriales</taxon>
        <taxon>Chromobacteriaceae</taxon>
        <taxon>Chromobacterium</taxon>
    </lineage>
</organism>
<dbReference type="Pfam" id="PF00126">
    <property type="entry name" value="HTH_1"/>
    <property type="match status" value="1"/>
</dbReference>
<dbReference type="SUPFAM" id="SSF46785">
    <property type="entry name" value="Winged helix' DNA-binding domain"/>
    <property type="match status" value="1"/>
</dbReference>
<dbReference type="Pfam" id="PF03466">
    <property type="entry name" value="LysR_substrate"/>
    <property type="match status" value="1"/>
</dbReference>
<keyword evidence="7" id="KW-1185">Reference proteome</keyword>
<dbReference type="PANTHER" id="PTHR30537:SF21">
    <property type="entry name" value="HTH-TYPE TRANSCRIPTIONAL REGULATOR SINR-RELATED"/>
    <property type="match status" value="1"/>
</dbReference>
<evidence type="ECO:0000313" key="6">
    <source>
        <dbReference type="EMBL" id="MFC4489495.1"/>
    </source>
</evidence>
<dbReference type="SUPFAM" id="SSF53850">
    <property type="entry name" value="Periplasmic binding protein-like II"/>
    <property type="match status" value="1"/>
</dbReference>
<comment type="similarity">
    <text evidence="1">Belongs to the LysR transcriptional regulatory family.</text>
</comment>
<evidence type="ECO:0000256" key="3">
    <source>
        <dbReference type="ARBA" id="ARBA00023125"/>
    </source>
</evidence>
<proteinExistence type="inferred from homology"/>
<dbReference type="CDD" id="cd08422">
    <property type="entry name" value="PBP2_CrgA_like"/>
    <property type="match status" value="1"/>
</dbReference>
<dbReference type="InterPro" id="IPR036388">
    <property type="entry name" value="WH-like_DNA-bd_sf"/>
</dbReference>
<dbReference type="InterPro" id="IPR005119">
    <property type="entry name" value="LysR_subst-bd"/>
</dbReference>
<dbReference type="InterPro" id="IPR036390">
    <property type="entry name" value="WH_DNA-bd_sf"/>
</dbReference>
<dbReference type="InterPro" id="IPR058163">
    <property type="entry name" value="LysR-type_TF_proteobact-type"/>
</dbReference>
<dbReference type="EMBL" id="JBHSEK010000003">
    <property type="protein sequence ID" value="MFC4489495.1"/>
    <property type="molecule type" value="Genomic_DNA"/>
</dbReference>
<dbReference type="InterPro" id="IPR000847">
    <property type="entry name" value="LysR_HTH_N"/>
</dbReference>
<keyword evidence="2" id="KW-0805">Transcription regulation</keyword>
<evidence type="ECO:0000256" key="4">
    <source>
        <dbReference type="ARBA" id="ARBA00023163"/>
    </source>
</evidence>
<evidence type="ECO:0000259" key="5">
    <source>
        <dbReference type="PROSITE" id="PS50931"/>
    </source>
</evidence>
<sequence length="300" mass="33471">MLDDLQLFVRIVDAGSLNAASRVLEMPAATLSRRLQALERRLGCRLLHRSARRMELTAEGGQYYEHCRPLLAALQQQTESLGTALNQVKGVLRVLSPLSLGNDLLVPVWRRMLQRYPELRLELRLNNAIDDLFSGMADLALRVGEQPDSRLNQRLLGWVRTLLVASPAYLAERGEPGAPEALANHALLLAEPFERWRLRRAADGAESELPPASLQVNDMLLPRRLAEAGAGVAVCPHSLCHAQLRDGSLRQLLPEWEMAPRPVYAVWPQRRHVPARVRALLDALTEFAEAEPLLARPACV</sequence>
<dbReference type="PANTHER" id="PTHR30537">
    <property type="entry name" value="HTH-TYPE TRANSCRIPTIONAL REGULATOR"/>
    <property type="match status" value="1"/>
</dbReference>
<dbReference type="Gene3D" id="1.10.10.10">
    <property type="entry name" value="Winged helix-like DNA-binding domain superfamily/Winged helix DNA-binding domain"/>
    <property type="match status" value="1"/>
</dbReference>
<feature type="domain" description="HTH lysR-type" evidence="5">
    <location>
        <begin position="1"/>
        <end position="57"/>
    </location>
</feature>
<dbReference type="Proteomes" id="UP001595999">
    <property type="component" value="Unassembled WGS sequence"/>
</dbReference>
<comment type="caution">
    <text evidence="6">The sequence shown here is derived from an EMBL/GenBank/DDBJ whole genome shotgun (WGS) entry which is preliminary data.</text>
</comment>
<evidence type="ECO:0000313" key="7">
    <source>
        <dbReference type="Proteomes" id="UP001595999"/>
    </source>
</evidence>
<gene>
    <name evidence="6" type="ORF">ACFO0R_07665</name>
</gene>
<keyword evidence="3" id="KW-0238">DNA-binding</keyword>
<keyword evidence="4" id="KW-0804">Transcription</keyword>
<reference evidence="7" key="1">
    <citation type="journal article" date="2019" name="Int. J. Syst. Evol. Microbiol.">
        <title>The Global Catalogue of Microorganisms (GCM) 10K type strain sequencing project: providing services to taxonomists for standard genome sequencing and annotation.</title>
        <authorList>
            <consortium name="The Broad Institute Genomics Platform"/>
            <consortium name="The Broad Institute Genome Sequencing Center for Infectious Disease"/>
            <person name="Wu L."/>
            <person name="Ma J."/>
        </authorList>
    </citation>
    <scope>NUCLEOTIDE SEQUENCE [LARGE SCALE GENOMIC DNA]</scope>
    <source>
        <strain evidence="7">CGMCC 4.7608</strain>
    </source>
</reference>
<evidence type="ECO:0000256" key="1">
    <source>
        <dbReference type="ARBA" id="ARBA00009437"/>
    </source>
</evidence>